<dbReference type="OrthoDB" id="9809780at2"/>
<dbReference type="NCBIfam" id="NF033707">
    <property type="entry name" value="T9SS_sortase"/>
    <property type="match status" value="1"/>
</dbReference>
<gene>
    <name evidence="4" type="primary">porU</name>
    <name evidence="4" type="ORF">F8C67_06470</name>
</gene>
<dbReference type="CDD" id="cd02258">
    <property type="entry name" value="Peptidase_C25_N"/>
    <property type="match status" value="1"/>
</dbReference>
<feature type="domain" description="Gingipain" evidence="3">
    <location>
        <begin position="538"/>
        <end position="904"/>
    </location>
</feature>
<keyword evidence="1 2" id="KW-0732">Signal</keyword>
<dbReference type="InterPro" id="IPR001769">
    <property type="entry name" value="Gingipain"/>
</dbReference>
<keyword evidence="5" id="KW-1185">Reference proteome</keyword>
<dbReference type="InterPro" id="IPR029031">
    <property type="entry name" value="Gingipain_N_sf"/>
</dbReference>
<dbReference type="AlphaFoldDB" id="A0A6N6RHE2"/>
<feature type="signal peptide" evidence="2">
    <location>
        <begin position="1"/>
        <end position="32"/>
    </location>
</feature>
<dbReference type="Proteomes" id="UP000468650">
    <property type="component" value="Unassembled WGS sequence"/>
</dbReference>
<dbReference type="Gene3D" id="3.40.50.10390">
    <property type="entry name" value="Gingipain r, domain 1"/>
    <property type="match status" value="1"/>
</dbReference>
<reference evidence="4 5" key="1">
    <citation type="submission" date="2019-09" db="EMBL/GenBank/DDBJ databases">
        <title>Genomes of family Cryomorphaceae.</title>
        <authorList>
            <person name="Bowman J.P."/>
        </authorList>
    </citation>
    <scope>NUCLEOTIDE SEQUENCE [LARGE SCALE GENOMIC DNA]</scope>
    <source>
        <strain evidence="4 5">LMG 25704</strain>
    </source>
</reference>
<proteinExistence type="predicted"/>
<dbReference type="Gene3D" id="3.40.50.1460">
    <property type="match status" value="1"/>
</dbReference>
<evidence type="ECO:0000259" key="3">
    <source>
        <dbReference type="Pfam" id="PF01364"/>
    </source>
</evidence>
<evidence type="ECO:0000256" key="2">
    <source>
        <dbReference type="SAM" id="SignalP"/>
    </source>
</evidence>
<dbReference type="SUPFAM" id="SSF52129">
    <property type="entry name" value="Caspase-like"/>
    <property type="match status" value="1"/>
</dbReference>
<evidence type="ECO:0000313" key="5">
    <source>
        <dbReference type="Proteomes" id="UP000468650"/>
    </source>
</evidence>
<name>A0A6N6RHE2_9FLAO</name>
<dbReference type="InterPro" id="IPR029030">
    <property type="entry name" value="Caspase-like_dom_sf"/>
</dbReference>
<accession>A0A6N6RHE2</accession>
<dbReference type="GO" id="GO:0006508">
    <property type="term" value="P:proteolysis"/>
    <property type="evidence" value="ECO:0007669"/>
    <property type="project" value="InterPro"/>
</dbReference>
<sequence length="1267" mass="140666">MKRNRSQMAKLTDPMKLLSLVLGACLSFSAFAQEFQLEWEIERRAEGEQVSALTFQGATYNEVGLPQIANEYTLPVSGNASLELFAPEFKELSPQEISALGSQAGFISETLLFDQAYTSDGASEFITYRLTPLRRNPESGKLEKLVSFDFMPVILNNQSFKSSSWATTSELATGTWIKMPVSQSGLHVVQVEDLISAGILSSGASSSSLLAFHNAGGTLPEAIAAGRYDDLRQIAIHIEDGGDGTLESGDQVYFYAQGPDEIRQNANNPGQLTHLRNVYARRSFVFFTHNPTRSGLRVAIQPWTGGAATLTSQGFDELKFHEEDTRNIVGTGREWFGEVFDFQLTHTFNFKFPNRITSEPVRVRFKSAASSPAAVTRFEVEESGVARISTVMNASNGTFLYASQSSNTTFTSTANDMNLTIRYSRGSAPSSVGYLDYISAQARRSWQYSNGGFIARDLSVISSGDVVSYTVPQSDVWVWDVTEPTRPFAPQRSAAGTWSAYADSLRTYMVYDKSDAISLSNYSRVDNQNLHGLTDVDMLIVSHPNFLSEAQRLADFHATNDNLKVEVITPEVIYNEFSGGAQDVTAIRDFARMLYKRNQNPLEYLLLFGDASYDYLNRVPNMQNFVPIFESVNSNSLYTSFMTDDYYSCLDDNEGVNVSLEKVDLNTGRLPVKTSVEARAVVDKIINYAVAENSFGEWRNRLCFVTDDVDESWETVLTREPEAISQMLDTVHPTFNIEKIYSDSYSQVSTSGSQAYPDARESLFRAVERGNLVTAYTGHGGEVGWASERLLQLQDIGRWSNGTDLPLFITITCEFTRFDDPFRTSAGEQVFLNPDGGAIGLISTTRVVFVQGAIDLNDAVFNTMFERENGEYPTLGDIVRRSKNEVTDADRVRFSLIGDPALRLNIPVHEVVLDSINGIETALVDTIRARETVTLKGHVDRDGGGLFANFNGEVVVTVFDKAVDQETKRNDGVGSKVSFSQQENVIFRGRATVENGYWRITFVVPRDINYTYGQGKISLYAENGVTDAKGANKTFYVGGLGEPGFTDIDGPEILLFMNDTNFVNGGLTDENPIGLALLYDESGINVVGNGLGHDVIGVLDDDPANSFRLNSYYEGDLDTYKSGRIEYPFYELENGPHTLDVRVWDVMNNVSEARVNFVVADRANLVIEDLFNYPNPFSDFTRFSFEHNRPDEDLEVELFIVDLTGGIVNHQSQELSPTGTRTLNMTWDGTGMNGTKVSTGLYVFRLVVRSKADGSQSEMSERLVYLK</sequence>
<dbReference type="Gene3D" id="2.60.40.4070">
    <property type="match status" value="1"/>
</dbReference>
<feature type="chain" id="PRO_5026668080" evidence="2">
    <location>
        <begin position="33"/>
        <end position="1267"/>
    </location>
</feature>
<comment type="caution">
    <text evidence="4">The sequence shown here is derived from an EMBL/GenBank/DDBJ whole genome shotgun (WGS) entry which is preliminary data.</text>
</comment>
<organism evidence="4 5">
    <name type="scientific">Phaeocystidibacter luteus</name>
    <dbReference type="NCBI Taxonomy" id="911197"/>
    <lineage>
        <taxon>Bacteria</taxon>
        <taxon>Pseudomonadati</taxon>
        <taxon>Bacteroidota</taxon>
        <taxon>Flavobacteriia</taxon>
        <taxon>Flavobacteriales</taxon>
        <taxon>Phaeocystidibacteraceae</taxon>
        <taxon>Phaeocystidibacter</taxon>
    </lineage>
</organism>
<dbReference type="Pfam" id="PF01364">
    <property type="entry name" value="Peptidase_C25"/>
    <property type="match status" value="1"/>
</dbReference>
<evidence type="ECO:0000313" key="4">
    <source>
        <dbReference type="EMBL" id="KAB2813799.1"/>
    </source>
</evidence>
<protein>
    <submittedName>
        <fullName evidence="4">Type IX secretion system sortase PorU</fullName>
    </submittedName>
</protein>
<evidence type="ECO:0000256" key="1">
    <source>
        <dbReference type="ARBA" id="ARBA00022729"/>
    </source>
</evidence>
<dbReference type="GO" id="GO:0008234">
    <property type="term" value="F:cysteine-type peptidase activity"/>
    <property type="evidence" value="ECO:0007669"/>
    <property type="project" value="InterPro"/>
</dbReference>
<dbReference type="EMBL" id="WBVO01000003">
    <property type="protein sequence ID" value="KAB2813799.1"/>
    <property type="molecule type" value="Genomic_DNA"/>
</dbReference>